<dbReference type="EMBL" id="JBHSHT010000002">
    <property type="protein sequence ID" value="MFC4826286.1"/>
    <property type="molecule type" value="Genomic_DNA"/>
</dbReference>
<dbReference type="Proteomes" id="UP001595945">
    <property type="component" value="Unassembled WGS sequence"/>
</dbReference>
<comment type="caution">
    <text evidence="1">The sequence shown here is derived from an EMBL/GenBank/DDBJ whole genome shotgun (WGS) entry which is preliminary data.</text>
</comment>
<dbReference type="GeneID" id="73046618"/>
<organism evidence="1 2">
    <name type="scientific">Halorussus aquaticus</name>
    <dbReference type="NCBI Taxonomy" id="2953748"/>
    <lineage>
        <taxon>Archaea</taxon>
        <taxon>Methanobacteriati</taxon>
        <taxon>Methanobacteriota</taxon>
        <taxon>Stenosarchaea group</taxon>
        <taxon>Halobacteria</taxon>
        <taxon>Halobacteriales</taxon>
        <taxon>Haladaptataceae</taxon>
        <taxon>Halorussus</taxon>
    </lineage>
</organism>
<reference evidence="1 2" key="1">
    <citation type="journal article" date="2019" name="Int. J. Syst. Evol. Microbiol.">
        <title>The Global Catalogue of Microorganisms (GCM) 10K type strain sequencing project: providing services to taxonomists for standard genome sequencing and annotation.</title>
        <authorList>
            <consortium name="The Broad Institute Genomics Platform"/>
            <consortium name="The Broad Institute Genome Sequencing Center for Infectious Disease"/>
            <person name="Wu L."/>
            <person name="Ma J."/>
        </authorList>
    </citation>
    <scope>NUCLEOTIDE SEQUENCE [LARGE SCALE GENOMIC DNA]</scope>
    <source>
        <strain evidence="1 2">XZYJ18</strain>
    </source>
</reference>
<sequence length="304" mass="35044">MNFEEFRESVRDFVDLHASKYEEAFEEPLNRKLATSYAIQYLGSFSNQEEVDVVSEYYESRTLDDREERVGKEVALRLTNEKDEFIEYISKAEFSYVTGSALNNKSAKILTKMYENILSLEQEKQEGLYLWYLDGFPHEELGSLERNYTRAVKFSENHRETFNIESHGHAKSGIEFYSRLIDVFDVGSPLLYAISRSEDEVLDETMDFVSLNFGYIYNKIQNSRYSSVISLIDRDIRNGVKHGDTRVLPNQESIRIDKNVNISYSSFSKKIARAYIGCEVVYGLPAIIGLAGQNQTDIDASVDF</sequence>
<keyword evidence="2" id="KW-1185">Reference proteome</keyword>
<dbReference type="RefSeq" id="WP_254268101.1">
    <property type="nucleotide sequence ID" value="NZ_CP100400.1"/>
</dbReference>
<protein>
    <recommendedName>
        <fullName evidence="3">Apea-like HEPN domain-containing protein</fullName>
    </recommendedName>
</protein>
<evidence type="ECO:0008006" key="3">
    <source>
        <dbReference type="Google" id="ProtNLM"/>
    </source>
</evidence>
<evidence type="ECO:0000313" key="2">
    <source>
        <dbReference type="Proteomes" id="UP001595945"/>
    </source>
</evidence>
<gene>
    <name evidence="1" type="ORF">ACFO9K_18685</name>
</gene>
<dbReference type="AlphaFoldDB" id="A0ABD5Q6G9"/>
<proteinExistence type="predicted"/>
<evidence type="ECO:0000313" key="1">
    <source>
        <dbReference type="EMBL" id="MFC4826286.1"/>
    </source>
</evidence>
<name>A0ABD5Q6G9_9EURY</name>
<accession>A0ABD5Q6G9</accession>